<reference evidence="2" key="2">
    <citation type="submission" date="2025-08" db="UniProtKB">
        <authorList>
            <consortium name="Ensembl"/>
        </authorList>
    </citation>
    <scope>IDENTIFICATION</scope>
    <source>
        <strain evidence="2">Hereford</strain>
    </source>
</reference>
<dbReference type="Ensembl" id="ENSBTAT00000141627.1">
    <property type="protein sequence ID" value="ENSBTAP00000107613.1"/>
    <property type="gene ID" value="ENSBTAG00000076789.1"/>
</dbReference>
<name>A0ABI0P2W9_BOVIN</name>
<sequence>ETTPKPMAYENSTKAEAPVTCQEPQG</sequence>
<proteinExistence type="predicted"/>
<evidence type="ECO:0000313" key="2">
    <source>
        <dbReference type="Ensembl" id="ENSBTAP00000107613.1"/>
    </source>
</evidence>
<evidence type="ECO:0000256" key="1">
    <source>
        <dbReference type="SAM" id="MobiDB-lite"/>
    </source>
</evidence>
<protein>
    <submittedName>
        <fullName evidence="2">Uncharacterized protein</fullName>
    </submittedName>
</protein>
<reference evidence="2" key="3">
    <citation type="submission" date="2025-09" db="UniProtKB">
        <authorList>
            <consortium name="Ensembl"/>
        </authorList>
    </citation>
    <scope>IDENTIFICATION</scope>
    <source>
        <strain evidence="2">Hereford</strain>
    </source>
</reference>
<feature type="region of interest" description="Disordered" evidence="1">
    <location>
        <begin position="1"/>
        <end position="26"/>
    </location>
</feature>
<reference evidence="2" key="1">
    <citation type="submission" date="2018-03" db="EMBL/GenBank/DDBJ databases">
        <title>ARS-UCD1.2.</title>
        <authorList>
            <person name="Rosen B.D."/>
            <person name="Bickhart D.M."/>
            <person name="Koren S."/>
            <person name="Schnabel R.D."/>
            <person name="Hall R."/>
            <person name="Zimin A."/>
            <person name="Dreischer C."/>
            <person name="Schultheiss S."/>
            <person name="Schroeder S.G."/>
            <person name="Elsik C.G."/>
            <person name="Couldrey C."/>
            <person name="Liu G.E."/>
            <person name="Van Tassell C.P."/>
            <person name="Phillippy A.M."/>
            <person name="Smith T.P.L."/>
            <person name="Medrano J.F."/>
        </authorList>
    </citation>
    <scope>NUCLEOTIDE SEQUENCE [LARGE SCALE GENOMIC DNA]</scope>
    <source>
        <strain evidence="2">Hereford</strain>
    </source>
</reference>
<organism evidence="2 3">
    <name type="scientific">Bos taurus</name>
    <name type="common">Bovine</name>
    <dbReference type="NCBI Taxonomy" id="9913"/>
    <lineage>
        <taxon>Eukaryota</taxon>
        <taxon>Metazoa</taxon>
        <taxon>Chordata</taxon>
        <taxon>Craniata</taxon>
        <taxon>Vertebrata</taxon>
        <taxon>Euteleostomi</taxon>
        <taxon>Mammalia</taxon>
        <taxon>Eutheria</taxon>
        <taxon>Laurasiatheria</taxon>
        <taxon>Artiodactyla</taxon>
        <taxon>Ruminantia</taxon>
        <taxon>Pecora</taxon>
        <taxon>Bovidae</taxon>
        <taxon>Bovinae</taxon>
        <taxon>Bos</taxon>
    </lineage>
</organism>
<accession>A0ABI0P2W9</accession>
<keyword evidence="3" id="KW-1185">Reference proteome</keyword>
<dbReference type="Proteomes" id="UP000009136">
    <property type="component" value="Chromosome 10"/>
</dbReference>
<evidence type="ECO:0000313" key="3">
    <source>
        <dbReference type="Proteomes" id="UP000009136"/>
    </source>
</evidence>